<dbReference type="EMBL" id="JAUUTY010000006">
    <property type="protein sequence ID" value="KAK1620032.1"/>
    <property type="molecule type" value="Genomic_DNA"/>
</dbReference>
<keyword evidence="3 5" id="KW-0195">Cyclin</keyword>
<dbReference type="SUPFAM" id="SSF47954">
    <property type="entry name" value="Cyclin-like"/>
    <property type="match status" value="1"/>
</dbReference>
<dbReference type="InterPro" id="IPR039361">
    <property type="entry name" value="Cyclin"/>
</dbReference>
<dbReference type="InterPro" id="IPR036915">
    <property type="entry name" value="Cyclin-like_sf"/>
</dbReference>
<keyword evidence="4" id="KW-0131">Cell cycle</keyword>
<dbReference type="CDD" id="cd20543">
    <property type="entry name" value="CYCLIN_AtCycD-like_rpt1"/>
    <property type="match status" value="1"/>
</dbReference>
<reference evidence="8" key="1">
    <citation type="submission" date="2023-07" db="EMBL/GenBank/DDBJ databases">
        <title>A chromosome-level genome assembly of Lolium multiflorum.</title>
        <authorList>
            <person name="Chen Y."/>
            <person name="Copetti D."/>
            <person name="Kolliker R."/>
            <person name="Studer B."/>
        </authorList>
    </citation>
    <scope>NUCLEOTIDE SEQUENCE</scope>
    <source>
        <strain evidence="8">02402/16</strain>
        <tissue evidence="8">Leaf</tissue>
    </source>
</reference>
<dbReference type="Proteomes" id="UP001231189">
    <property type="component" value="Unassembled WGS sequence"/>
</dbReference>
<dbReference type="PROSITE" id="PS00292">
    <property type="entry name" value="CYCLINS"/>
    <property type="match status" value="1"/>
</dbReference>
<evidence type="ECO:0000256" key="1">
    <source>
        <dbReference type="ARBA" id="ARBA00009065"/>
    </source>
</evidence>
<sequence length="354" mass="38524">MGPSYDCAASVLLCAEDNAAILGLDDDDECSWAAAVTPPRHAAAGGGGAGADGFFSMGYPVQTDDIIAALVEREEEHMPMEGYPEMLRRRLAGLDLAAVRRDAIDWIWKAIEHFNFAPLTAVLSVNYLDRFLSVYDLPEGIAWMTQLLAVACLSLASKMEETYMPLPVDLQVEVPEAKYFAGRTIKRMELLVLSTLKWRMQAVTACSFIDYFLHKFSDCGAPSMLALSRSTDLILSTAKGAEFLVFRPSEIAASVALVAFGERNSSVVERAIANCKYINKERVLRCYQLIQDKITMGSIVLKSAGSSMFSVPQSPIGVLDAAACLSQQSDDTAVGSPAACYQSSSASKRRRISR</sequence>
<evidence type="ECO:0000313" key="9">
    <source>
        <dbReference type="Proteomes" id="UP001231189"/>
    </source>
</evidence>
<dbReference type="GO" id="GO:0051301">
    <property type="term" value="P:cell division"/>
    <property type="evidence" value="ECO:0007669"/>
    <property type="project" value="UniProtKB-KW"/>
</dbReference>
<feature type="domain" description="Cyclin C-terminal" evidence="7">
    <location>
        <begin position="203"/>
        <end position="328"/>
    </location>
</feature>
<evidence type="ECO:0000259" key="6">
    <source>
        <dbReference type="SMART" id="SM00385"/>
    </source>
</evidence>
<dbReference type="FunFam" id="1.10.472.10:FF:000040">
    <property type="entry name" value="D6-type cyclin"/>
    <property type="match status" value="1"/>
</dbReference>
<dbReference type="InterPro" id="IPR048258">
    <property type="entry name" value="Cyclins_cyclin-box"/>
</dbReference>
<keyword evidence="9" id="KW-1185">Reference proteome</keyword>
<feature type="domain" description="Cyclin-like" evidence="6">
    <location>
        <begin position="105"/>
        <end position="194"/>
    </location>
</feature>
<proteinExistence type="inferred from homology"/>
<dbReference type="InterPro" id="IPR006671">
    <property type="entry name" value="Cyclin_N"/>
</dbReference>
<dbReference type="InterPro" id="IPR004367">
    <property type="entry name" value="Cyclin_C-dom"/>
</dbReference>
<dbReference type="FunFam" id="1.10.472.10:FF:000060">
    <property type="entry name" value="D6-type cyclin"/>
    <property type="match status" value="1"/>
</dbReference>
<organism evidence="8 9">
    <name type="scientific">Lolium multiflorum</name>
    <name type="common">Italian ryegrass</name>
    <name type="synonym">Lolium perenne subsp. multiflorum</name>
    <dbReference type="NCBI Taxonomy" id="4521"/>
    <lineage>
        <taxon>Eukaryota</taxon>
        <taxon>Viridiplantae</taxon>
        <taxon>Streptophyta</taxon>
        <taxon>Embryophyta</taxon>
        <taxon>Tracheophyta</taxon>
        <taxon>Spermatophyta</taxon>
        <taxon>Magnoliopsida</taxon>
        <taxon>Liliopsida</taxon>
        <taxon>Poales</taxon>
        <taxon>Poaceae</taxon>
        <taxon>BOP clade</taxon>
        <taxon>Pooideae</taxon>
        <taxon>Poodae</taxon>
        <taxon>Poeae</taxon>
        <taxon>Poeae Chloroplast Group 2 (Poeae type)</taxon>
        <taxon>Loliodinae</taxon>
        <taxon>Loliinae</taxon>
        <taxon>Lolium</taxon>
    </lineage>
</organism>
<dbReference type="SMART" id="SM01332">
    <property type="entry name" value="Cyclin_C"/>
    <property type="match status" value="1"/>
</dbReference>
<evidence type="ECO:0000259" key="7">
    <source>
        <dbReference type="SMART" id="SM01332"/>
    </source>
</evidence>
<evidence type="ECO:0000256" key="3">
    <source>
        <dbReference type="ARBA" id="ARBA00023127"/>
    </source>
</evidence>
<keyword evidence="2" id="KW-0132">Cell division</keyword>
<evidence type="ECO:0000256" key="2">
    <source>
        <dbReference type="ARBA" id="ARBA00022618"/>
    </source>
</evidence>
<name>A0AAD8RFC5_LOLMU</name>
<comment type="caution">
    <text evidence="8">The sequence shown here is derived from an EMBL/GenBank/DDBJ whole genome shotgun (WGS) entry which is preliminary data.</text>
</comment>
<evidence type="ECO:0008006" key="10">
    <source>
        <dbReference type="Google" id="ProtNLM"/>
    </source>
</evidence>
<dbReference type="InterPro" id="IPR013763">
    <property type="entry name" value="Cyclin-like_dom"/>
</dbReference>
<dbReference type="Pfam" id="PF00134">
    <property type="entry name" value="Cyclin_N"/>
    <property type="match status" value="1"/>
</dbReference>
<evidence type="ECO:0000313" key="8">
    <source>
        <dbReference type="EMBL" id="KAK1620032.1"/>
    </source>
</evidence>
<dbReference type="Gene3D" id="1.10.472.10">
    <property type="entry name" value="Cyclin-like"/>
    <property type="match status" value="2"/>
</dbReference>
<dbReference type="SMART" id="SM00385">
    <property type="entry name" value="CYCLIN"/>
    <property type="match status" value="1"/>
</dbReference>
<accession>A0AAD8RFC5</accession>
<gene>
    <name evidence="8" type="ORF">QYE76_025549</name>
</gene>
<dbReference type="PANTHER" id="PTHR10177">
    <property type="entry name" value="CYCLINS"/>
    <property type="match status" value="1"/>
</dbReference>
<dbReference type="Pfam" id="PF02984">
    <property type="entry name" value="Cyclin_C"/>
    <property type="match status" value="1"/>
</dbReference>
<dbReference type="AlphaFoldDB" id="A0AAD8RFC5"/>
<comment type="similarity">
    <text evidence="1">Belongs to the cyclin family. Cyclin D subfamily.</text>
</comment>
<dbReference type="CDD" id="cd20544">
    <property type="entry name" value="CYCLIN_AtCycD-like_rpt2"/>
    <property type="match status" value="1"/>
</dbReference>
<evidence type="ECO:0000256" key="5">
    <source>
        <dbReference type="RuleBase" id="RU000383"/>
    </source>
</evidence>
<evidence type="ECO:0000256" key="4">
    <source>
        <dbReference type="ARBA" id="ARBA00023306"/>
    </source>
</evidence>
<protein>
    <recommendedName>
        <fullName evidence="10">Cyclin N-terminal domain-containing protein</fullName>
    </recommendedName>
</protein>